<dbReference type="GeneID" id="97555918"/>
<dbReference type="SUPFAM" id="SSF55729">
    <property type="entry name" value="Acyl-CoA N-acyltransferases (Nat)"/>
    <property type="match status" value="1"/>
</dbReference>
<dbReference type="Gene3D" id="3.40.630.30">
    <property type="match status" value="1"/>
</dbReference>
<proteinExistence type="predicted"/>
<dbReference type="InterPro" id="IPR052523">
    <property type="entry name" value="Trichothecene_AcTrans"/>
</dbReference>
<dbReference type="Proteomes" id="UP000076796">
    <property type="component" value="Unassembled WGS sequence"/>
</dbReference>
<feature type="domain" description="N-acetyltransferase" evidence="1">
    <location>
        <begin position="1"/>
        <end position="156"/>
    </location>
</feature>
<dbReference type="PROSITE" id="PS51186">
    <property type="entry name" value="GNAT"/>
    <property type="match status" value="1"/>
</dbReference>
<name>A0A163LWN0_9BACL</name>
<dbReference type="OrthoDB" id="119498at2"/>
<evidence type="ECO:0000259" key="1">
    <source>
        <dbReference type="PROSITE" id="PS51186"/>
    </source>
</evidence>
<comment type="caution">
    <text evidence="2">The sequence shown here is derived from an EMBL/GenBank/DDBJ whole genome shotgun (WGS) entry which is preliminary data.</text>
</comment>
<dbReference type="STRING" id="59843.A3958_21920"/>
<dbReference type="PANTHER" id="PTHR42791">
    <property type="entry name" value="GNAT FAMILY ACETYLTRANSFERASE"/>
    <property type="match status" value="1"/>
</dbReference>
<evidence type="ECO:0000313" key="3">
    <source>
        <dbReference type="Proteomes" id="UP000076796"/>
    </source>
</evidence>
<dbReference type="CDD" id="cd04301">
    <property type="entry name" value="NAT_SF"/>
    <property type="match status" value="1"/>
</dbReference>
<organism evidence="2 3">
    <name type="scientific">Paenibacillus glucanolyticus</name>
    <dbReference type="NCBI Taxonomy" id="59843"/>
    <lineage>
        <taxon>Bacteria</taxon>
        <taxon>Bacillati</taxon>
        <taxon>Bacillota</taxon>
        <taxon>Bacilli</taxon>
        <taxon>Bacillales</taxon>
        <taxon>Paenibacillaceae</taxon>
        <taxon>Paenibacillus</taxon>
    </lineage>
</organism>
<gene>
    <name evidence="2" type="ORF">AWU65_22645</name>
</gene>
<keyword evidence="2" id="KW-0808">Transferase</keyword>
<dbReference type="PANTHER" id="PTHR42791:SF1">
    <property type="entry name" value="N-ACETYLTRANSFERASE DOMAIN-CONTAINING PROTEIN"/>
    <property type="match status" value="1"/>
</dbReference>
<dbReference type="RefSeq" id="WP_063479403.1">
    <property type="nucleotide sequence ID" value="NZ_CP147845.1"/>
</dbReference>
<dbReference type="Pfam" id="PF00583">
    <property type="entry name" value="Acetyltransf_1"/>
    <property type="match status" value="1"/>
</dbReference>
<dbReference type="InterPro" id="IPR000182">
    <property type="entry name" value="GNAT_dom"/>
</dbReference>
<accession>A0A163LWN0</accession>
<evidence type="ECO:0000313" key="2">
    <source>
        <dbReference type="EMBL" id="KZS48535.1"/>
    </source>
</evidence>
<keyword evidence="3" id="KW-1185">Reference proteome</keyword>
<reference evidence="2" key="1">
    <citation type="journal article" date="2016" name="Genome Announc.">
        <title>Draft genomes of two strains of Paenibacillus glucanolyticus with capability to degrade lignocellulose.</title>
        <authorList>
            <person name="Mathews S.L."/>
            <person name="Pawlak J."/>
            <person name="Grunden A.M."/>
        </authorList>
    </citation>
    <scope>NUCLEOTIDE SEQUENCE [LARGE SCALE GENOMIC DNA]</scope>
    <source>
        <strain evidence="2">SLM1</strain>
    </source>
</reference>
<dbReference type="GO" id="GO:0016747">
    <property type="term" value="F:acyltransferase activity, transferring groups other than amino-acyl groups"/>
    <property type="evidence" value="ECO:0007669"/>
    <property type="project" value="InterPro"/>
</dbReference>
<protein>
    <submittedName>
        <fullName evidence="2">GCN5 family acetyltransferase</fullName>
    </submittedName>
</protein>
<dbReference type="AlphaFoldDB" id="A0A163LWN0"/>
<sequence>MNYRKASMDEIHQLIELRKKQLIDEGIEPYQNIDAELLSFFNHKMSDGSLIEWIVEDNEEIIATGAVMFYDFPPSYSNKSGKKAYITNMYTREDYRGQGIATRMLSILVDEARTAGISKIWLGASKLGRPVYKKFGFQDTDEWLELNLQPDNSSGS</sequence>
<dbReference type="InterPro" id="IPR016181">
    <property type="entry name" value="Acyl_CoA_acyltransferase"/>
</dbReference>
<dbReference type="EMBL" id="LWMH01000001">
    <property type="protein sequence ID" value="KZS48535.1"/>
    <property type="molecule type" value="Genomic_DNA"/>
</dbReference>